<keyword evidence="3" id="KW-1185">Reference proteome</keyword>
<dbReference type="SMART" id="SM00015">
    <property type="entry name" value="IQ"/>
    <property type="match status" value="2"/>
</dbReference>
<dbReference type="EMBL" id="JADWDJ010000011">
    <property type="protein sequence ID" value="KAG5273481.1"/>
    <property type="molecule type" value="Genomic_DNA"/>
</dbReference>
<dbReference type="AlphaFoldDB" id="A0AAV6GI45"/>
<gene>
    <name evidence="2" type="ORF">AALO_G00151780</name>
</gene>
<dbReference type="InterPro" id="IPR027417">
    <property type="entry name" value="P-loop_NTPase"/>
</dbReference>
<proteinExistence type="predicted"/>
<dbReference type="PROSITE" id="PS50096">
    <property type="entry name" value="IQ"/>
    <property type="match status" value="2"/>
</dbReference>
<evidence type="ECO:0000313" key="2">
    <source>
        <dbReference type="EMBL" id="KAG5273481.1"/>
    </source>
</evidence>
<feature type="non-terminal residue" evidence="2">
    <location>
        <position position="1"/>
    </location>
</feature>
<dbReference type="SUPFAM" id="SSF52540">
    <property type="entry name" value="P-loop containing nucleoside triphosphate hydrolases"/>
    <property type="match status" value="1"/>
</dbReference>
<accession>A0AAV6GI45</accession>
<comment type="caution">
    <text evidence="2">The sequence shown here is derived from an EMBL/GenBank/DDBJ whole genome shotgun (WGS) entry which is preliminary data.</text>
</comment>
<dbReference type="CDD" id="cd23767">
    <property type="entry name" value="IQCD"/>
    <property type="match status" value="2"/>
</dbReference>
<evidence type="ECO:0000256" key="1">
    <source>
        <dbReference type="SAM" id="MobiDB-lite"/>
    </source>
</evidence>
<sequence>SSINSSVLSPSPLEAQLLSGCHSEALFRLAEEQRYAHEYGDTSITHTPPVPTPPLEHPSPAPCSPTTAAGEAMPALNHAVRIPSPPERRQTLAFGDHQSSRPTDPHGNGSASRPERPTASGGPGVGQCAQRPSHSLPDHSPGSRHAKLDLRSMAAVIIQKRWRGYQCRRRKCLPESPEAHGRCSPSVMSKLGMALPKPSDRDHAATVIQAVWRGHALRSRLHRALAAATATEHTGPGDEGLEEVDVDEFVFDEEAVDRDWPALRSDGAHLPKSRQYWRCRCWRTLSGPCCQRHARWLSLHSRTFLQLGITEGTPLCCYGNPNKPGVEARRCCPGRQASLMAHPALNLQPP</sequence>
<evidence type="ECO:0000313" key="3">
    <source>
        <dbReference type="Proteomes" id="UP000823561"/>
    </source>
</evidence>
<dbReference type="Gene3D" id="1.20.5.190">
    <property type="match status" value="1"/>
</dbReference>
<feature type="region of interest" description="Disordered" evidence="1">
    <location>
        <begin position="95"/>
        <end position="148"/>
    </location>
</feature>
<feature type="compositionally biased region" description="Pro residues" evidence="1">
    <location>
        <begin position="48"/>
        <end position="63"/>
    </location>
</feature>
<dbReference type="Proteomes" id="UP000823561">
    <property type="component" value="Chromosome 11"/>
</dbReference>
<name>A0AAV6GI45_9TELE</name>
<reference evidence="2" key="1">
    <citation type="submission" date="2020-10" db="EMBL/GenBank/DDBJ databases">
        <title>Chromosome-scale genome assembly of the Allis shad, Alosa alosa.</title>
        <authorList>
            <person name="Margot Z."/>
            <person name="Christophe K."/>
            <person name="Cabau C."/>
            <person name="Louis A."/>
            <person name="Berthelot C."/>
            <person name="Parey E."/>
            <person name="Roest Crollius H."/>
            <person name="Montfort J."/>
            <person name="Robinson-Rechavi M."/>
            <person name="Bucao C."/>
            <person name="Bouchez O."/>
            <person name="Gislard M."/>
            <person name="Lluch J."/>
            <person name="Milhes M."/>
            <person name="Lampietro C."/>
            <person name="Lopez Roques C."/>
            <person name="Donnadieu C."/>
            <person name="Braasch I."/>
            <person name="Desvignes T."/>
            <person name="Postlethwait J."/>
            <person name="Bobe J."/>
            <person name="Guiguen Y."/>
        </authorList>
    </citation>
    <scope>NUCLEOTIDE SEQUENCE</scope>
    <source>
        <strain evidence="2">M-15738</strain>
        <tissue evidence="2">Blood</tissue>
    </source>
</reference>
<dbReference type="Pfam" id="PF00612">
    <property type="entry name" value="IQ"/>
    <property type="match status" value="2"/>
</dbReference>
<protein>
    <submittedName>
        <fullName evidence="2">Uncharacterized protein</fullName>
    </submittedName>
</protein>
<feature type="region of interest" description="Disordered" evidence="1">
    <location>
        <begin position="38"/>
        <end position="69"/>
    </location>
</feature>
<organism evidence="2 3">
    <name type="scientific">Alosa alosa</name>
    <name type="common">allis shad</name>
    <dbReference type="NCBI Taxonomy" id="278164"/>
    <lineage>
        <taxon>Eukaryota</taxon>
        <taxon>Metazoa</taxon>
        <taxon>Chordata</taxon>
        <taxon>Craniata</taxon>
        <taxon>Vertebrata</taxon>
        <taxon>Euteleostomi</taxon>
        <taxon>Actinopterygii</taxon>
        <taxon>Neopterygii</taxon>
        <taxon>Teleostei</taxon>
        <taxon>Clupei</taxon>
        <taxon>Clupeiformes</taxon>
        <taxon>Clupeoidei</taxon>
        <taxon>Clupeidae</taxon>
        <taxon>Alosa</taxon>
    </lineage>
</organism>
<dbReference type="InterPro" id="IPR000048">
    <property type="entry name" value="IQ_motif_EF-hand-BS"/>
</dbReference>